<dbReference type="AlphaFoldDB" id="A0A4V1E0H0"/>
<name>A0A4V1E0H0_9RHOB</name>
<gene>
    <name evidence="1" type="ORF">EOK75_01540</name>
</gene>
<dbReference type="Proteomes" id="UP000298631">
    <property type="component" value="Chromosome"/>
</dbReference>
<protein>
    <submittedName>
        <fullName evidence="1">Head-tail adaptor protein</fullName>
    </submittedName>
</protein>
<dbReference type="Gene3D" id="2.40.10.270">
    <property type="entry name" value="Bacteriophage SPP1 head-tail adaptor protein"/>
    <property type="match status" value="1"/>
</dbReference>
<keyword evidence="2" id="KW-1185">Reference proteome</keyword>
<dbReference type="EMBL" id="CP039964">
    <property type="protein sequence ID" value="QCO54604.1"/>
    <property type="molecule type" value="Genomic_DNA"/>
</dbReference>
<dbReference type="OrthoDB" id="7570189at2"/>
<dbReference type="InterPro" id="IPR008767">
    <property type="entry name" value="Phage_SPP1_head-tail_adaptor"/>
</dbReference>
<evidence type="ECO:0000313" key="1">
    <source>
        <dbReference type="EMBL" id="QCO54604.1"/>
    </source>
</evidence>
<dbReference type="RefSeq" id="WP_137192282.1">
    <property type="nucleotide sequence ID" value="NZ_CP039964.1"/>
</dbReference>
<sequence>MTAVHLSRALVLESPVEVSDGMGGFTLTWEPLGTLWASVLPGTGRDAAGEEVVLSTVPYRITVRGAPQGAPSRPKVGQRFRDNMRVFSILAVTERNDSGQYLVCFVEEEILA</sequence>
<evidence type="ECO:0000313" key="2">
    <source>
        <dbReference type="Proteomes" id="UP000298631"/>
    </source>
</evidence>
<reference evidence="1 2" key="1">
    <citation type="submission" date="2019-05" db="EMBL/GenBank/DDBJ databases">
        <title>Pseudorhodobacter turbinis sp. nov., isolated from the gut of the Korean turban shell.</title>
        <authorList>
            <person name="Jeong Y.-S."/>
            <person name="Kang W.-R."/>
            <person name="Bae J.-W."/>
        </authorList>
    </citation>
    <scope>NUCLEOTIDE SEQUENCE [LARGE SCALE GENOMIC DNA]</scope>
    <source>
        <strain evidence="1 2">S12M18</strain>
    </source>
</reference>
<dbReference type="Pfam" id="PF05521">
    <property type="entry name" value="Phage_HCP"/>
    <property type="match status" value="1"/>
</dbReference>
<organism evidence="1 2">
    <name type="scientific">Pseudorhodobacter turbinis</name>
    <dbReference type="NCBI Taxonomy" id="2500533"/>
    <lineage>
        <taxon>Bacteria</taxon>
        <taxon>Pseudomonadati</taxon>
        <taxon>Pseudomonadota</taxon>
        <taxon>Alphaproteobacteria</taxon>
        <taxon>Rhodobacterales</taxon>
        <taxon>Paracoccaceae</taxon>
        <taxon>Pseudorhodobacter</taxon>
    </lineage>
</organism>
<dbReference type="InterPro" id="IPR038666">
    <property type="entry name" value="SSP1_head-tail_sf"/>
</dbReference>
<dbReference type="KEGG" id="pseb:EOK75_01540"/>
<proteinExistence type="predicted"/>
<accession>A0A4V1E0H0</accession>